<name>A0ABV5AYP4_9BACL</name>
<comment type="caution">
    <text evidence="1">The sequence shown here is derived from an EMBL/GenBank/DDBJ whole genome shotgun (WGS) entry which is preliminary data.</text>
</comment>
<sequence length="85" mass="10012">MINVPLHTFVDFQYFSRFEVPIISVTYNTSDFPYKYVGRLFDLNQPTPYLVIKDGLDELRQGIPPQFSMLERNVNDDPVIVEIWV</sequence>
<protein>
    <submittedName>
        <fullName evidence="1">Uncharacterized protein</fullName>
    </submittedName>
</protein>
<gene>
    <name evidence="1" type="ORF">ACE41H_21490</name>
</gene>
<accession>A0ABV5AYP4</accession>
<organism evidence="1 2">
    <name type="scientific">Paenibacillus enshidis</name>
    <dbReference type="NCBI Taxonomy" id="1458439"/>
    <lineage>
        <taxon>Bacteria</taxon>
        <taxon>Bacillati</taxon>
        <taxon>Bacillota</taxon>
        <taxon>Bacilli</taxon>
        <taxon>Bacillales</taxon>
        <taxon>Paenibacillaceae</taxon>
        <taxon>Paenibacillus</taxon>
    </lineage>
</organism>
<evidence type="ECO:0000313" key="2">
    <source>
        <dbReference type="Proteomes" id="UP001580346"/>
    </source>
</evidence>
<dbReference type="Proteomes" id="UP001580346">
    <property type="component" value="Unassembled WGS sequence"/>
</dbReference>
<dbReference type="RefSeq" id="WP_375357610.1">
    <property type="nucleotide sequence ID" value="NZ_JBHHMI010000029.1"/>
</dbReference>
<reference evidence="1 2" key="1">
    <citation type="submission" date="2024-09" db="EMBL/GenBank/DDBJ databases">
        <title>Paenibacillus zeirhizospherea sp. nov., isolated from surface of the maize (Zea mays) roots in a horticulture field, Hungary.</title>
        <authorList>
            <person name="Marton D."/>
            <person name="Farkas M."/>
            <person name="Bedics A."/>
            <person name="Toth E."/>
            <person name="Tancsics A."/>
            <person name="Boka K."/>
            <person name="Maroti G."/>
            <person name="Kriszt B."/>
            <person name="Cserhati M."/>
        </authorList>
    </citation>
    <scope>NUCLEOTIDE SEQUENCE [LARGE SCALE GENOMIC DNA]</scope>
    <source>
        <strain evidence="1 2">KCTC 33519</strain>
    </source>
</reference>
<proteinExistence type="predicted"/>
<dbReference type="EMBL" id="JBHHMI010000029">
    <property type="protein sequence ID" value="MFB5269338.1"/>
    <property type="molecule type" value="Genomic_DNA"/>
</dbReference>
<evidence type="ECO:0000313" key="1">
    <source>
        <dbReference type="EMBL" id="MFB5269338.1"/>
    </source>
</evidence>
<keyword evidence="2" id="KW-1185">Reference proteome</keyword>